<protein>
    <submittedName>
        <fullName evidence="1">Uncharacterized protein</fullName>
    </submittedName>
</protein>
<gene>
    <name evidence="1" type="ORF">MVEN_01871800</name>
</gene>
<proteinExistence type="predicted"/>
<name>A0A8H7CN36_9AGAR</name>
<reference evidence="1" key="1">
    <citation type="submission" date="2020-05" db="EMBL/GenBank/DDBJ databases">
        <title>Mycena genomes resolve the evolution of fungal bioluminescence.</title>
        <authorList>
            <person name="Tsai I.J."/>
        </authorList>
    </citation>
    <scope>NUCLEOTIDE SEQUENCE</scope>
    <source>
        <strain evidence="1">CCC161011</strain>
    </source>
</reference>
<sequence>MRAQLSNSLTRPVECDSKEIARVFLRAAGEGGDFANGGAIDKYADFQSRWTFPESKGKVYVFGVLATTNLAANKDRWMAADFAAFRYLFSEADQALWLMAAHWKFPEWTPIIGDPHAQRLELPSPSPVSTIPVEDLKAKFLTSLAKAAAKADANDTIVVVLCGHEEGTGKVIIGEPGAYQDLLSKTQVEIALQDVKVPRSRVFLISIACYSGQWRSPSWTLLAAADFEQTSATMSTSGSRGSVFTYALLGERADGHGWTAPHPVRKGDTSIWDSPVTANMHNPSVRLDEPRRSTQDLDTWIDSLRRTNGGTYNEANLVIDPAPDTPSQIPIRPFTAGFLERLQVVESSSPSESGENVVGPVRSDNLTFDFRSLSTEEKALLQELATAHNLVPHANVSIDVCVNEMARQVSTGVLLPEMDQRMLLECLRYRNRESRRAAAIAKQLGWKSAVLVDQWARGNGLDDMLRAESQGAAIATEFFFDPRVGARWWDPTTVSSNAHQRPYKTMGPGAWLADAWVRAGEPQVDSVVWENAVGIANMEVGY</sequence>
<dbReference type="Proteomes" id="UP000620124">
    <property type="component" value="Unassembled WGS sequence"/>
</dbReference>
<dbReference type="AlphaFoldDB" id="A0A8H7CN36"/>
<organism evidence="1 2">
    <name type="scientific">Mycena venus</name>
    <dbReference type="NCBI Taxonomy" id="2733690"/>
    <lineage>
        <taxon>Eukaryota</taxon>
        <taxon>Fungi</taxon>
        <taxon>Dikarya</taxon>
        <taxon>Basidiomycota</taxon>
        <taxon>Agaricomycotina</taxon>
        <taxon>Agaricomycetes</taxon>
        <taxon>Agaricomycetidae</taxon>
        <taxon>Agaricales</taxon>
        <taxon>Marasmiineae</taxon>
        <taxon>Mycenaceae</taxon>
        <taxon>Mycena</taxon>
    </lineage>
</organism>
<accession>A0A8H7CN36</accession>
<keyword evidence="2" id="KW-1185">Reference proteome</keyword>
<dbReference type="OrthoDB" id="3055657at2759"/>
<evidence type="ECO:0000313" key="2">
    <source>
        <dbReference type="Proteomes" id="UP000620124"/>
    </source>
</evidence>
<comment type="caution">
    <text evidence="1">The sequence shown here is derived from an EMBL/GenBank/DDBJ whole genome shotgun (WGS) entry which is preliminary data.</text>
</comment>
<evidence type="ECO:0000313" key="1">
    <source>
        <dbReference type="EMBL" id="KAF7341353.1"/>
    </source>
</evidence>
<dbReference type="EMBL" id="JACAZI010000018">
    <property type="protein sequence ID" value="KAF7341353.1"/>
    <property type="molecule type" value="Genomic_DNA"/>
</dbReference>